<organism evidence="2 3">
    <name type="scientific">Lacibacter sediminis</name>
    <dbReference type="NCBI Taxonomy" id="2760713"/>
    <lineage>
        <taxon>Bacteria</taxon>
        <taxon>Pseudomonadati</taxon>
        <taxon>Bacteroidota</taxon>
        <taxon>Chitinophagia</taxon>
        <taxon>Chitinophagales</taxon>
        <taxon>Chitinophagaceae</taxon>
        <taxon>Lacibacter</taxon>
    </lineage>
</organism>
<keyword evidence="2" id="KW-0378">Hydrolase</keyword>
<proteinExistence type="predicted"/>
<evidence type="ECO:0000313" key="2">
    <source>
        <dbReference type="EMBL" id="QNA43689.1"/>
    </source>
</evidence>
<dbReference type="InterPro" id="IPR050491">
    <property type="entry name" value="AmpC-like"/>
</dbReference>
<sequence>MKQTLILTSFILLVVACQKKEQGINSNQPKFDLDKFEQNIKTTYGPQAVGYSYTIAIGDKIMRFGAAGKATRSDGDVPYTIETRQEIFSVTKFMTAIAVFKMLQMKGISPDAYIHNYLPNSWTIHPSLMQISFRRLLSHNSGFAKNDRDYASLKQMMNMAQGDTTRTYNNANFALCRILLPYMKYGKGYFAAAEMNNTLESATALEFREIIRDLVLQPSNIAHWEKIDFRNWNHQGLNNYAYTLFYRWNSNMSPVPNSDDVLIAGSRGLVMSTYEIAQVMIAFENNQLVPEQTKQLMKIAGCGFDGVNGFGGAKGRYFWKNGGGPGGPGPGGECIIMSFPNSVYVSINSNSNVDDNAQHVASPTKLAQAYDNAW</sequence>
<dbReference type="GO" id="GO:0016787">
    <property type="term" value="F:hydrolase activity"/>
    <property type="evidence" value="ECO:0007669"/>
    <property type="project" value="UniProtKB-KW"/>
</dbReference>
<dbReference type="KEGG" id="lacs:H4075_16620"/>
<dbReference type="EMBL" id="CP060007">
    <property type="protein sequence ID" value="QNA43689.1"/>
    <property type="molecule type" value="Genomic_DNA"/>
</dbReference>
<accession>A0A7G5XDY6</accession>
<dbReference type="Proteomes" id="UP000515344">
    <property type="component" value="Chromosome"/>
</dbReference>
<dbReference type="PANTHER" id="PTHR46825:SF9">
    <property type="entry name" value="BETA-LACTAMASE-RELATED DOMAIN-CONTAINING PROTEIN"/>
    <property type="match status" value="1"/>
</dbReference>
<evidence type="ECO:0000259" key="1">
    <source>
        <dbReference type="Pfam" id="PF00144"/>
    </source>
</evidence>
<name>A0A7G5XDY6_9BACT</name>
<dbReference type="InterPro" id="IPR001466">
    <property type="entry name" value="Beta-lactam-related"/>
</dbReference>
<keyword evidence="3" id="KW-1185">Reference proteome</keyword>
<gene>
    <name evidence="2" type="ORF">H4075_16620</name>
</gene>
<feature type="domain" description="Beta-lactamase-related" evidence="1">
    <location>
        <begin position="46"/>
        <end position="354"/>
    </location>
</feature>
<dbReference type="AlphaFoldDB" id="A0A7G5XDY6"/>
<dbReference type="Gene3D" id="3.40.710.10">
    <property type="entry name" value="DD-peptidase/beta-lactamase superfamily"/>
    <property type="match status" value="1"/>
</dbReference>
<dbReference type="RefSeq" id="WP_182801951.1">
    <property type="nucleotide sequence ID" value="NZ_CP060007.1"/>
</dbReference>
<dbReference type="PROSITE" id="PS51257">
    <property type="entry name" value="PROKAR_LIPOPROTEIN"/>
    <property type="match status" value="1"/>
</dbReference>
<reference evidence="3" key="1">
    <citation type="submission" date="2020-08" db="EMBL/GenBank/DDBJ databases">
        <title>Lacibacter sp. S13-6-6 genome sequencing.</title>
        <authorList>
            <person name="Jin L."/>
        </authorList>
    </citation>
    <scope>NUCLEOTIDE SEQUENCE [LARGE SCALE GENOMIC DNA]</scope>
    <source>
        <strain evidence="3">S13-6-6</strain>
    </source>
</reference>
<protein>
    <submittedName>
        <fullName evidence="2">Serine hydrolase</fullName>
    </submittedName>
</protein>
<dbReference type="PANTHER" id="PTHR46825">
    <property type="entry name" value="D-ALANYL-D-ALANINE-CARBOXYPEPTIDASE/ENDOPEPTIDASE AMPH"/>
    <property type="match status" value="1"/>
</dbReference>
<evidence type="ECO:0000313" key="3">
    <source>
        <dbReference type="Proteomes" id="UP000515344"/>
    </source>
</evidence>
<dbReference type="SUPFAM" id="SSF56601">
    <property type="entry name" value="beta-lactamase/transpeptidase-like"/>
    <property type="match status" value="1"/>
</dbReference>
<dbReference type="InterPro" id="IPR012338">
    <property type="entry name" value="Beta-lactam/transpept-like"/>
</dbReference>
<dbReference type="Pfam" id="PF00144">
    <property type="entry name" value="Beta-lactamase"/>
    <property type="match status" value="1"/>
</dbReference>